<feature type="signal peptide" evidence="2">
    <location>
        <begin position="1"/>
        <end position="25"/>
    </location>
</feature>
<proteinExistence type="predicted"/>
<evidence type="ECO:0008006" key="5">
    <source>
        <dbReference type="Google" id="ProtNLM"/>
    </source>
</evidence>
<evidence type="ECO:0000313" key="4">
    <source>
        <dbReference type="Proteomes" id="UP000190797"/>
    </source>
</evidence>
<name>A0A1V0AD87_9ACTN</name>
<dbReference type="AlphaFoldDB" id="A0A1V0AD87"/>
<evidence type="ECO:0000256" key="2">
    <source>
        <dbReference type="SAM" id="SignalP"/>
    </source>
</evidence>
<protein>
    <recommendedName>
        <fullName evidence="5">Secreted protein</fullName>
    </recommendedName>
</protein>
<reference evidence="4" key="1">
    <citation type="journal article" date="2017" name="Med. Chem. Commun.">
        <title>Nonomuraea sp. ATCC 55076 harbours the largest actinomycete chromosome to date and the kistamicin biosynthetic gene cluster.</title>
        <authorList>
            <person name="Nazari B."/>
            <person name="Forneris C.C."/>
            <person name="Gibson M.I."/>
            <person name="Moon K."/>
            <person name="Schramma K.R."/>
            <person name="Seyedsayamdost M.R."/>
        </authorList>
    </citation>
    <scope>NUCLEOTIDE SEQUENCE [LARGE SCALE GENOMIC DNA]</scope>
    <source>
        <strain evidence="4">ATCC 55076</strain>
    </source>
</reference>
<feature type="chain" id="PRO_5012143395" description="Secreted protein" evidence="2">
    <location>
        <begin position="26"/>
        <end position="100"/>
    </location>
</feature>
<dbReference type="RefSeq" id="WP_080044398.1">
    <property type="nucleotide sequence ID" value="NZ_CP017717.1"/>
</dbReference>
<keyword evidence="2" id="KW-0732">Signal</keyword>
<keyword evidence="4" id="KW-1185">Reference proteome</keyword>
<feature type="compositionally biased region" description="Basic and acidic residues" evidence="1">
    <location>
        <begin position="86"/>
        <end position="100"/>
    </location>
</feature>
<dbReference type="EMBL" id="CP017717">
    <property type="protein sequence ID" value="AQZ68082.1"/>
    <property type="molecule type" value="Genomic_DNA"/>
</dbReference>
<dbReference type="Proteomes" id="UP000190797">
    <property type="component" value="Chromosome"/>
</dbReference>
<feature type="region of interest" description="Disordered" evidence="1">
    <location>
        <begin position="78"/>
        <end position="100"/>
    </location>
</feature>
<organism evidence="3 4">
    <name type="scientific">[Actinomadura] parvosata subsp. kistnae</name>
    <dbReference type="NCBI Taxonomy" id="1909395"/>
    <lineage>
        <taxon>Bacteria</taxon>
        <taxon>Bacillati</taxon>
        <taxon>Actinomycetota</taxon>
        <taxon>Actinomycetes</taxon>
        <taxon>Streptosporangiales</taxon>
        <taxon>Streptosporangiaceae</taxon>
        <taxon>Nonomuraea</taxon>
    </lineage>
</organism>
<dbReference type="KEGG" id="noa:BKM31_47405"/>
<sequence>MIRRILAGAAIAAAAFGFSATAASADVGPNVRNEGADVISQFQILDDVLNNVLNHSANDIEVQIINILDEVNVPLLNNNQPTVGNHNKDTDIKNGHASAE</sequence>
<dbReference type="OrthoDB" id="3542883at2"/>
<evidence type="ECO:0000256" key="1">
    <source>
        <dbReference type="SAM" id="MobiDB-lite"/>
    </source>
</evidence>
<evidence type="ECO:0000313" key="3">
    <source>
        <dbReference type="EMBL" id="AQZ68082.1"/>
    </source>
</evidence>
<gene>
    <name evidence="3" type="ORF">BKM31_47405</name>
</gene>
<accession>A0A1V0AD87</accession>